<evidence type="ECO:0000313" key="6">
    <source>
        <dbReference type="EMBL" id="EED36964.1"/>
    </source>
</evidence>
<keyword evidence="7" id="KW-1185">Reference proteome</keyword>
<dbReference type="STRING" id="565045.NOR51B_2917"/>
<dbReference type="Pfam" id="PF00160">
    <property type="entry name" value="Pro_isomerase"/>
    <property type="match status" value="1"/>
</dbReference>
<sequence length="207" mass="22316">MLKPLHTVILLLAVAFALPSADSLAQESEPSSAPVLVRLETTSGDITLRLLEEKSPTTTANFLAYVDSGHYDGTIFHRVIPNFMIQGGGFDTRLIEKPTGEPIVNESINKLHNIRGTVAMARTGDPDSAAAQFFINQRSNLRLDWAPGRAGYTVFGEVVDGLNVVDFIATAPTGDAMATQVDGRKGPLSDVPLEPIIIKRAFRVTSD</sequence>
<feature type="domain" description="PPIase cyclophilin-type" evidence="5">
    <location>
        <begin position="40"/>
        <end position="203"/>
    </location>
</feature>
<keyword evidence="3 4" id="KW-0413">Isomerase</keyword>
<evidence type="ECO:0000256" key="4">
    <source>
        <dbReference type="RuleBase" id="RU363019"/>
    </source>
</evidence>
<feature type="signal peptide" evidence="4">
    <location>
        <begin position="1"/>
        <end position="25"/>
    </location>
</feature>
<feature type="chain" id="PRO_5006522604" description="Peptidyl-prolyl cis-trans isomerase" evidence="4">
    <location>
        <begin position="26"/>
        <end position="207"/>
    </location>
</feature>
<dbReference type="PROSITE" id="PS00170">
    <property type="entry name" value="CSA_PPIASE_1"/>
    <property type="match status" value="1"/>
</dbReference>
<dbReference type="Proteomes" id="UP000004699">
    <property type="component" value="Unassembled WGS sequence"/>
</dbReference>
<dbReference type="InterPro" id="IPR044666">
    <property type="entry name" value="Cyclophilin_A-like"/>
</dbReference>
<dbReference type="GO" id="GO:0003755">
    <property type="term" value="F:peptidyl-prolyl cis-trans isomerase activity"/>
    <property type="evidence" value="ECO:0007669"/>
    <property type="project" value="UniProtKB-UniRule"/>
</dbReference>
<dbReference type="PRINTS" id="PR00153">
    <property type="entry name" value="CSAPPISMRASE"/>
</dbReference>
<dbReference type="HOGENOM" id="CLU_012062_16_9_6"/>
<dbReference type="PANTHER" id="PTHR45625">
    <property type="entry name" value="PEPTIDYL-PROLYL CIS-TRANS ISOMERASE-RELATED"/>
    <property type="match status" value="1"/>
</dbReference>
<accession>B8KQK4</accession>
<evidence type="ECO:0000256" key="2">
    <source>
        <dbReference type="ARBA" id="ARBA00023110"/>
    </source>
</evidence>
<dbReference type="eggNOG" id="COG0652">
    <property type="taxonomic scope" value="Bacteria"/>
</dbReference>
<name>B8KQK4_9GAMM</name>
<dbReference type="GO" id="GO:0006457">
    <property type="term" value="P:protein folding"/>
    <property type="evidence" value="ECO:0007669"/>
    <property type="project" value="InterPro"/>
</dbReference>
<dbReference type="InterPro" id="IPR029000">
    <property type="entry name" value="Cyclophilin-like_dom_sf"/>
</dbReference>
<dbReference type="PROSITE" id="PS50072">
    <property type="entry name" value="CSA_PPIASE_2"/>
    <property type="match status" value="1"/>
</dbReference>
<evidence type="ECO:0000259" key="5">
    <source>
        <dbReference type="PROSITE" id="PS50072"/>
    </source>
</evidence>
<dbReference type="InterPro" id="IPR002130">
    <property type="entry name" value="Cyclophilin-type_PPIase_dom"/>
</dbReference>
<comment type="catalytic activity">
    <reaction evidence="4">
        <text>[protein]-peptidylproline (omega=180) = [protein]-peptidylproline (omega=0)</text>
        <dbReference type="Rhea" id="RHEA:16237"/>
        <dbReference type="Rhea" id="RHEA-COMP:10747"/>
        <dbReference type="Rhea" id="RHEA-COMP:10748"/>
        <dbReference type="ChEBI" id="CHEBI:83833"/>
        <dbReference type="ChEBI" id="CHEBI:83834"/>
        <dbReference type="EC" id="5.2.1.8"/>
    </reaction>
</comment>
<proteinExistence type="inferred from homology"/>
<keyword evidence="2 4" id="KW-0697">Rotamase</keyword>
<organism evidence="6 7">
    <name type="scientific">Luminiphilus syltensis NOR5-1B</name>
    <dbReference type="NCBI Taxonomy" id="565045"/>
    <lineage>
        <taxon>Bacteria</taxon>
        <taxon>Pseudomonadati</taxon>
        <taxon>Pseudomonadota</taxon>
        <taxon>Gammaproteobacteria</taxon>
        <taxon>Cellvibrionales</taxon>
        <taxon>Halieaceae</taxon>
        <taxon>Luminiphilus</taxon>
    </lineage>
</organism>
<dbReference type="PANTHER" id="PTHR45625:SF4">
    <property type="entry name" value="PEPTIDYLPROLYL ISOMERASE DOMAIN AND WD REPEAT-CONTAINING PROTEIN 1"/>
    <property type="match status" value="1"/>
</dbReference>
<dbReference type="EMBL" id="DS999411">
    <property type="protein sequence ID" value="EED36964.1"/>
    <property type="molecule type" value="Genomic_DNA"/>
</dbReference>
<gene>
    <name evidence="6" type="ORF">NOR51B_2917</name>
</gene>
<dbReference type="OrthoDB" id="9807797at2"/>
<evidence type="ECO:0000256" key="1">
    <source>
        <dbReference type="ARBA" id="ARBA00007365"/>
    </source>
</evidence>
<dbReference type="SUPFAM" id="SSF50891">
    <property type="entry name" value="Cyclophilin-like"/>
    <property type="match status" value="1"/>
</dbReference>
<protein>
    <recommendedName>
        <fullName evidence="4">Peptidyl-prolyl cis-trans isomerase</fullName>
        <shortName evidence="4">PPIase</shortName>
        <ecNumber evidence="4">5.2.1.8</ecNumber>
    </recommendedName>
</protein>
<dbReference type="AlphaFoldDB" id="B8KQK4"/>
<dbReference type="Gene3D" id="2.40.100.10">
    <property type="entry name" value="Cyclophilin-like"/>
    <property type="match status" value="1"/>
</dbReference>
<evidence type="ECO:0000313" key="7">
    <source>
        <dbReference type="Proteomes" id="UP000004699"/>
    </source>
</evidence>
<dbReference type="RefSeq" id="WP_009021705.1">
    <property type="nucleotide sequence ID" value="NZ_DS999411.1"/>
</dbReference>
<comment type="similarity">
    <text evidence="1 4">Belongs to the cyclophilin-type PPIase family.</text>
</comment>
<dbReference type="InterPro" id="IPR020892">
    <property type="entry name" value="Cyclophilin-type_PPIase_CS"/>
</dbReference>
<comment type="function">
    <text evidence="4">PPIases accelerate the folding of proteins. It catalyzes the cis-trans isomerization of proline imidic peptide bonds in oligopeptides.</text>
</comment>
<reference evidence="7" key="1">
    <citation type="journal article" date="2013" name="BMC Microbiol.">
        <title>Taxonomy and evolution of bacteriochlorophyll a-containing members of the OM60/NOR5 clade of marine gammaproteobacteria: description of Luminiphilus syltensis gen. nov., sp. nov., reclassification of Haliea rubra as Pseudohaliea rubra gen. nov., comb. nov., and emendation of Chromatocurvus halotolerans.</title>
        <authorList>
            <person name="Spring S."/>
            <person name="Riedel T."/>
            <person name="Sproer C."/>
            <person name="Yan S."/>
            <person name="Harder J."/>
            <person name="Fuchs B.M."/>
        </authorList>
    </citation>
    <scope>NUCLEOTIDE SEQUENCE [LARGE SCALE GENOMIC DNA]</scope>
    <source>
        <strain evidence="7">NOR51-B</strain>
    </source>
</reference>
<evidence type="ECO:0000256" key="3">
    <source>
        <dbReference type="ARBA" id="ARBA00023235"/>
    </source>
</evidence>
<keyword evidence="4" id="KW-0732">Signal</keyword>
<dbReference type="EC" id="5.2.1.8" evidence="4"/>